<feature type="transmembrane region" description="Helical" evidence="5">
    <location>
        <begin position="284"/>
        <end position="303"/>
    </location>
</feature>
<dbReference type="STRING" id="43928.SAMN05443636_0965"/>
<dbReference type="GO" id="GO:0006935">
    <property type="term" value="P:chemotaxis"/>
    <property type="evidence" value="ECO:0007669"/>
    <property type="project" value="InterPro"/>
</dbReference>
<evidence type="ECO:0000256" key="5">
    <source>
        <dbReference type="SAM" id="Phobius"/>
    </source>
</evidence>
<keyword evidence="5" id="KW-0472">Membrane</keyword>
<accession>A0A1M5ME62</accession>
<dbReference type="SUPFAM" id="SSF58104">
    <property type="entry name" value="Methyl-accepting chemotaxis protein (MCP) signaling domain"/>
    <property type="match status" value="1"/>
</dbReference>
<evidence type="ECO:0000313" key="9">
    <source>
        <dbReference type="Proteomes" id="UP000184357"/>
    </source>
</evidence>
<dbReference type="PROSITE" id="PS50111">
    <property type="entry name" value="CHEMOTAXIS_TRANSDUC_2"/>
    <property type="match status" value="1"/>
</dbReference>
<evidence type="ECO:0000256" key="1">
    <source>
        <dbReference type="ARBA" id="ARBA00023224"/>
    </source>
</evidence>
<keyword evidence="1 3" id="KW-0807">Transducer</keyword>
<dbReference type="EMBL" id="FQWV01000002">
    <property type="protein sequence ID" value="SHG74993.1"/>
    <property type="molecule type" value="Genomic_DNA"/>
</dbReference>
<keyword evidence="9" id="KW-1185">Reference proteome</keyword>
<dbReference type="GO" id="GO:0007165">
    <property type="term" value="P:signal transduction"/>
    <property type="evidence" value="ECO:0007669"/>
    <property type="project" value="UniProtKB-KW"/>
</dbReference>
<dbReference type="CDD" id="cd06225">
    <property type="entry name" value="HAMP"/>
    <property type="match status" value="2"/>
</dbReference>
<proteinExistence type="inferred from homology"/>
<evidence type="ECO:0000259" key="6">
    <source>
        <dbReference type="PROSITE" id="PS50111"/>
    </source>
</evidence>
<dbReference type="CDD" id="cd11386">
    <property type="entry name" value="MCP_signal"/>
    <property type="match status" value="1"/>
</dbReference>
<keyword evidence="5" id="KW-1133">Transmembrane helix</keyword>
<feature type="domain" description="HAMP" evidence="7">
    <location>
        <begin position="310"/>
        <end position="356"/>
    </location>
</feature>
<dbReference type="GO" id="GO:0016020">
    <property type="term" value="C:membrane"/>
    <property type="evidence" value="ECO:0007669"/>
    <property type="project" value="InterPro"/>
</dbReference>
<dbReference type="Pfam" id="PF00672">
    <property type="entry name" value="HAMP"/>
    <property type="match status" value="2"/>
</dbReference>
<gene>
    <name evidence="8" type="ORF">SAMN05443636_0965</name>
</gene>
<sequence length="753" mass="78892">MQFTTVWGWLVPDWLRRRYAAKLTVALLVVVVLTVAFGAVVQAQMNALLRQDVDEELSTTASVRADTLDTWLSGVKKQTVLTSRHPDMASGDLGRVNDHLATIQASGALPAGVAAVHYYDTADKRIVASTSDKLVGVSPAEQGAPFATNPPTFDGVDDTYVTKPFEVAVVDHPVVAVVSPVAGAENRAVVYMLNIKTYSAALAGTSGTETLVVDGDGEYVVHPDPSRIGEAFPAADALLGDTDLLQRDDAVMASASLSETDWTVVTRTPTAQAYALGHSVASNVIGLILVTVIGLAVVGVTIGSNTVISLRRVADKADAMAGGDLDVEMTTAREDELGRVVASFDTMRNSLRSTIADAEAARAEAEAAQARAQETAADLEETADEYGAVMRSVADGDLTRRVDPDADSEAMRAVGDAFNEMVSAIEDTLADVKRFSGHVVDEAETADENAAEVREASESVAVSVDEIAAGADEQSRHLHTVESEMADLSASAEEVAATVVSVSETASRAAAAGDAGQETAEEALDEMDAVRERTAKTMSELDALDEEVEEIGEIAEVIGDIAEQTNLLALNASIEAARTGAEGDGFAVVADEVKSLAEETKESAEAVEARIDRVQTRTGETVEGMRATDDRVRAGVETVEGAIESLSTVAGHVDGIDDDLSEIERVTGQQAEAVESVVETAEEVAAIGDQTTAEAERAAAATDQQTAAISDVDAAATDLAARARRLRGLLTEFDVARDATLDASTRGVVEADD</sequence>
<dbReference type="Pfam" id="PF00015">
    <property type="entry name" value="MCPsignal"/>
    <property type="match status" value="1"/>
</dbReference>
<feature type="domain" description="HAMP" evidence="7">
    <location>
        <begin position="388"/>
        <end position="430"/>
    </location>
</feature>
<reference evidence="8 9" key="1">
    <citation type="submission" date="2016-11" db="EMBL/GenBank/DDBJ databases">
        <authorList>
            <person name="Jaros S."/>
            <person name="Januszkiewicz K."/>
            <person name="Wedrychowicz H."/>
        </authorList>
    </citation>
    <scope>NUCLEOTIDE SEQUENCE [LARGE SCALE GENOMIC DNA]</scope>
    <source>
        <strain evidence="8 9">DSM 9297</strain>
    </source>
</reference>
<dbReference type="GO" id="GO:0004888">
    <property type="term" value="F:transmembrane signaling receptor activity"/>
    <property type="evidence" value="ECO:0007669"/>
    <property type="project" value="InterPro"/>
</dbReference>
<keyword evidence="4" id="KW-0175">Coiled coil</keyword>
<protein>
    <submittedName>
        <fullName evidence="8">Methyl-accepting chemotaxis protein</fullName>
    </submittedName>
</protein>
<evidence type="ECO:0000313" key="8">
    <source>
        <dbReference type="EMBL" id="SHG74993.1"/>
    </source>
</evidence>
<dbReference type="AlphaFoldDB" id="A0A1M5ME62"/>
<organism evidence="8 9">
    <name type="scientific">Halobaculum gomorrense</name>
    <dbReference type="NCBI Taxonomy" id="43928"/>
    <lineage>
        <taxon>Archaea</taxon>
        <taxon>Methanobacteriati</taxon>
        <taxon>Methanobacteriota</taxon>
        <taxon>Stenosarchaea group</taxon>
        <taxon>Halobacteria</taxon>
        <taxon>Halobacteriales</taxon>
        <taxon>Haloferacaceae</taxon>
        <taxon>Halobaculum</taxon>
    </lineage>
</organism>
<evidence type="ECO:0000256" key="4">
    <source>
        <dbReference type="SAM" id="Coils"/>
    </source>
</evidence>
<name>A0A1M5ME62_9EURY</name>
<feature type="transmembrane region" description="Helical" evidence="5">
    <location>
        <begin position="20"/>
        <end position="41"/>
    </location>
</feature>
<dbReference type="OrthoDB" id="8523at2157"/>
<dbReference type="Proteomes" id="UP000184357">
    <property type="component" value="Unassembled WGS sequence"/>
</dbReference>
<keyword evidence="5" id="KW-0812">Transmembrane</keyword>
<feature type="domain" description="Methyl-accepting transducer" evidence="6">
    <location>
        <begin position="449"/>
        <end position="685"/>
    </location>
</feature>
<dbReference type="InterPro" id="IPR003660">
    <property type="entry name" value="HAMP_dom"/>
</dbReference>
<dbReference type="SMART" id="SM00304">
    <property type="entry name" value="HAMP"/>
    <property type="match status" value="2"/>
</dbReference>
<dbReference type="RefSeq" id="WP_079991498.1">
    <property type="nucleotide sequence ID" value="NZ_FQWV01000002.1"/>
</dbReference>
<dbReference type="SUPFAM" id="SSF158472">
    <property type="entry name" value="HAMP domain-like"/>
    <property type="match status" value="1"/>
</dbReference>
<dbReference type="SMART" id="SM00283">
    <property type="entry name" value="MA"/>
    <property type="match status" value="1"/>
</dbReference>
<dbReference type="PROSITE" id="PS50885">
    <property type="entry name" value="HAMP"/>
    <property type="match status" value="2"/>
</dbReference>
<feature type="coiled-coil region" evidence="4">
    <location>
        <begin position="590"/>
        <end position="617"/>
    </location>
</feature>
<dbReference type="Gene3D" id="1.10.287.950">
    <property type="entry name" value="Methyl-accepting chemotaxis protein"/>
    <property type="match status" value="1"/>
</dbReference>
<dbReference type="InterPro" id="IPR004090">
    <property type="entry name" value="Chemotax_Me-accpt_rcpt"/>
</dbReference>
<comment type="similarity">
    <text evidence="2">Belongs to the methyl-accepting chemotaxis (MCP) protein family.</text>
</comment>
<dbReference type="PRINTS" id="PR00260">
    <property type="entry name" value="CHEMTRNSDUCR"/>
</dbReference>
<dbReference type="PANTHER" id="PTHR32089">
    <property type="entry name" value="METHYL-ACCEPTING CHEMOTAXIS PROTEIN MCPB"/>
    <property type="match status" value="1"/>
</dbReference>
<evidence type="ECO:0000256" key="2">
    <source>
        <dbReference type="ARBA" id="ARBA00029447"/>
    </source>
</evidence>
<feature type="coiled-coil region" evidence="4">
    <location>
        <begin position="348"/>
        <end position="385"/>
    </location>
</feature>
<evidence type="ECO:0000256" key="3">
    <source>
        <dbReference type="PROSITE-ProRule" id="PRU00284"/>
    </source>
</evidence>
<dbReference type="InterPro" id="IPR004089">
    <property type="entry name" value="MCPsignal_dom"/>
</dbReference>
<evidence type="ECO:0000259" key="7">
    <source>
        <dbReference type="PROSITE" id="PS50885"/>
    </source>
</evidence>
<dbReference type="Gene3D" id="6.10.250.1910">
    <property type="match status" value="1"/>
</dbReference>
<dbReference type="PANTHER" id="PTHR32089:SF112">
    <property type="entry name" value="LYSOZYME-LIKE PROTEIN-RELATED"/>
    <property type="match status" value="1"/>
</dbReference>